<dbReference type="Pfam" id="PF13947">
    <property type="entry name" value="GUB_WAK_bind"/>
    <property type="match status" value="1"/>
</dbReference>
<keyword evidence="6" id="KW-0418">Kinase</keyword>
<dbReference type="SUPFAM" id="SSF56112">
    <property type="entry name" value="Protein kinase-like (PK-like)"/>
    <property type="match status" value="1"/>
</dbReference>
<evidence type="ECO:0000256" key="9">
    <source>
        <dbReference type="ARBA" id="ARBA00023136"/>
    </source>
</evidence>
<keyword evidence="11" id="KW-0325">Glycoprotein</keyword>
<comment type="catalytic activity">
    <reaction evidence="12">
        <text>L-seryl-[protein] + ATP = O-phospho-L-seryl-[protein] + ADP + H(+)</text>
        <dbReference type="Rhea" id="RHEA:17989"/>
        <dbReference type="Rhea" id="RHEA-COMP:9863"/>
        <dbReference type="Rhea" id="RHEA-COMP:11604"/>
        <dbReference type="ChEBI" id="CHEBI:15378"/>
        <dbReference type="ChEBI" id="CHEBI:29999"/>
        <dbReference type="ChEBI" id="CHEBI:30616"/>
        <dbReference type="ChEBI" id="CHEBI:83421"/>
        <dbReference type="ChEBI" id="CHEBI:456216"/>
    </reaction>
</comment>
<dbReference type="InterPro" id="IPR045274">
    <property type="entry name" value="WAK-like"/>
</dbReference>
<dbReference type="EMBL" id="JBCGBO010000001">
    <property type="protein sequence ID" value="KAK9229239.1"/>
    <property type="molecule type" value="Genomic_DNA"/>
</dbReference>
<gene>
    <name evidence="15" type="ORF">WN944_022198</name>
</gene>
<evidence type="ECO:0000256" key="13">
    <source>
        <dbReference type="ARBA" id="ARBA00047951"/>
    </source>
</evidence>
<dbReference type="Proteomes" id="UP001428341">
    <property type="component" value="Unassembled WGS sequence"/>
</dbReference>
<evidence type="ECO:0000256" key="4">
    <source>
        <dbReference type="ARBA" id="ARBA00022729"/>
    </source>
</evidence>
<proteinExistence type="predicted"/>
<keyword evidence="2" id="KW-0597">Phosphoprotein</keyword>
<protein>
    <recommendedName>
        <fullName evidence="14">Protein kinase domain-containing protein</fullName>
    </recommendedName>
</protein>
<evidence type="ECO:0000256" key="10">
    <source>
        <dbReference type="ARBA" id="ARBA00023157"/>
    </source>
</evidence>
<dbReference type="InterPro" id="IPR011009">
    <property type="entry name" value="Kinase-like_dom_sf"/>
</dbReference>
<evidence type="ECO:0000256" key="5">
    <source>
        <dbReference type="ARBA" id="ARBA00022741"/>
    </source>
</evidence>
<accession>A0AAP0N411</accession>
<feature type="domain" description="Protein kinase" evidence="14">
    <location>
        <begin position="52"/>
        <end position="225"/>
    </location>
</feature>
<evidence type="ECO:0000259" key="14">
    <source>
        <dbReference type="PROSITE" id="PS50011"/>
    </source>
</evidence>
<name>A0AAP0N411_9ROSI</name>
<keyword evidence="16" id="KW-1185">Reference proteome</keyword>
<comment type="subcellular location">
    <subcellularLocation>
        <location evidence="1">Membrane</location>
        <topology evidence="1">Single-pass type I membrane protein</topology>
    </subcellularLocation>
</comment>
<organism evidence="15 16">
    <name type="scientific">Citrus x changshan-huyou</name>
    <dbReference type="NCBI Taxonomy" id="2935761"/>
    <lineage>
        <taxon>Eukaryota</taxon>
        <taxon>Viridiplantae</taxon>
        <taxon>Streptophyta</taxon>
        <taxon>Embryophyta</taxon>
        <taxon>Tracheophyta</taxon>
        <taxon>Spermatophyta</taxon>
        <taxon>Magnoliopsida</taxon>
        <taxon>eudicotyledons</taxon>
        <taxon>Gunneridae</taxon>
        <taxon>Pentapetalae</taxon>
        <taxon>rosids</taxon>
        <taxon>malvids</taxon>
        <taxon>Sapindales</taxon>
        <taxon>Rutaceae</taxon>
        <taxon>Aurantioideae</taxon>
        <taxon>Citrus</taxon>
    </lineage>
</organism>
<dbReference type="InterPro" id="IPR008271">
    <property type="entry name" value="Ser/Thr_kinase_AS"/>
</dbReference>
<dbReference type="PROSITE" id="PS00108">
    <property type="entry name" value="PROTEIN_KINASE_ST"/>
    <property type="match status" value="1"/>
</dbReference>
<dbReference type="PANTHER" id="PTHR27005">
    <property type="entry name" value="WALL-ASSOCIATED RECEPTOR KINASE-LIKE 21"/>
    <property type="match status" value="1"/>
</dbReference>
<evidence type="ECO:0000256" key="12">
    <source>
        <dbReference type="ARBA" id="ARBA00047558"/>
    </source>
</evidence>
<evidence type="ECO:0000256" key="1">
    <source>
        <dbReference type="ARBA" id="ARBA00004479"/>
    </source>
</evidence>
<keyword evidence="5" id="KW-0547">Nucleotide-binding</keyword>
<dbReference type="PANTHER" id="PTHR27005:SF521">
    <property type="entry name" value="WALL-ASSOCIATED RECEPTOR KINASE-LIKE 6"/>
    <property type="match status" value="1"/>
</dbReference>
<evidence type="ECO:0000313" key="16">
    <source>
        <dbReference type="Proteomes" id="UP001428341"/>
    </source>
</evidence>
<dbReference type="Gene3D" id="1.10.510.10">
    <property type="entry name" value="Transferase(Phosphotransferase) domain 1"/>
    <property type="match status" value="1"/>
</dbReference>
<evidence type="ECO:0000313" key="15">
    <source>
        <dbReference type="EMBL" id="KAK9229239.1"/>
    </source>
</evidence>
<dbReference type="GO" id="GO:0030247">
    <property type="term" value="F:polysaccharide binding"/>
    <property type="evidence" value="ECO:0007669"/>
    <property type="project" value="InterPro"/>
</dbReference>
<evidence type="ECO:0000256" key="2">
    <source>
        <dbReference type="ARBA" id="ARBA00022553"/>
    </source>
</evidence>
<keyword evidence="9" id="KW-0472">Membrane</keyword>
<dbReference type="InterPro" id="IPR025287">
    <property type="entry name" value="WAK_GUB"/>
</dbReference>
<dbReference type="GO" id="GO:0004674">
    <property type="term" value="F:protein serine/threonine kinase activity"/>
    <property type="evidence" value="ECO:0007669"/>
    <property type="project" value="TreeGrafter"/>
</dbReference>
<dbReference type="GO" id="GO:0005524">
    <property type="term" value="F:ATP binding"/>
    <property type="evidence" value="ECO:0007669"/>
    <property type="project" value="UniProtKB-KW"/>
</dbReference>
<comment type="caution">
    <text evidence="15">The sequence shown here is derived from an EMBL/GenBank/DDBJ whole genome shotgun (WGS) entry which is preliminary data.</text>
</comment>
<keyword evidence="7" id="KW-0067">ATP-binding</keyword>
<evidence type="ECO:0000256" key="7">
    <source>
        <dbReference type="ARBA" id="ARBA00022840"/>
    </source>
</evidence>
<keyword evidence="10" id="KW-1015">Disulfide bond</keyword>
<dbReference type="PROSITE" id="PS50011">
    <property type="entry name" value="PROTEIN_KINASE_DOM"/>
    <property type="match status" value="1"/>
</dbReference>
<evidence type="ECO:0000256" key="11">
    <source>
        <dbReference type="ARBA" id="ARBA00023180"/>
    </source>
</evidence>
<evidence type="ECO:0000256" key="8">
    <source>
        <dbReference type="ARBA" id="ARBA00022989"/>
    </source>
</evidence>
<evidence type="ECO:0000256" key="6">
    <source>
        <dbReference type="ARBA" id="ARBA00022777"/>
    </source>
</evidence>
<dbReference type="GO" id="GO:0005886">
    <property type="term" value="C:plasma membrane"/>
    <property type="evidence" value="ECO:0007669"/>
    <property type="project" value="TreeGrafter"/>
</dbReference>
<keyword evidence="6" id="KW-0808">Transferase</keyword>
<dbReference type="Pfam" id="PF00069">
    <property type="entry name" value="Pkinase"/>
    <property type="match status" value="1"/>
</dbReference>
<keyword evidence="3" id="KW-0812">Transmembrane</keyword>
<evidence type="ECO:0000256" key="3">
    <source>
        <dbReference type="ARBA" id="ARBA00022692"/>
    </source>
</evidence>
<keyword evidence="4" id="KW-0732">Signal</keyword>
<comment type="catalytic activity">
    <reaction evidence="13">
        <text>L-threonyl-[protein] + ATP = O-phospho-L-threonyl-[protein] + ADP + H(+)</text>
        <dbReference type="Rhea" id="RHEA:46608"/>
        <dbReference type="Rhea" id="RHEA-COMP:11060"/>
        <dbReference type="Rhea" id="RHEA-COMP:11605"/>
        <dbReference type="ChEBI" id="CHEBI:15378"/>
        <dbReference type="ChEBI" id="CHEBI:30013"/>
        <dbReference type="ChEBI" id="CHEBI:30616"/>
        <dbReference type="ChEBI" id="CHEBI:61977"/>
        <dbReference type="ChEBI" id="CHEBI:456216"/>
    </reaction>
</comment>
<dbReference type="InterPro" id="IPR000719">
    <property type="entry name" value="Prot_kinase_dom"/>
</dbReference>
<reference evidence="15 16" key="1">
    <citation type="submission" date="2024-05" db="EMBL/GenBank/DDBJ databases">
        <title>Haplotype-resolved chromosome-level genome assembly of Huyou (Citrus changshanensis).</title>
        <authorList>
            <person name="Miao C."/>
            <person name="Chen W."/>
            <person name="Wu Y."/>
            <person name="Wang L."/>
            <person name="Zhao S."/>
            <person name="Grierson D."/>
            <person name="Xu C."/>
            <person name="Chen K."/>
        </authorList>
    </citation>
    <scope>NUCLEOTIDE SEQUENCE [LARGE SCALE GENOMIC DNA]</scope>
    <source>
        <strain evidence="15">01-14</strain>
        <tissue evidence="15">Leaf</tissue>
    </source>
</reference>
<keyword evidence="8" id="KW-1133">Transmembrane helix</keyword>
<dbReference type="AlphaFoldDB" id="A0AAP0N411"/>
<dbReference type="GO" id="GO:0007166">
    <property type="term" value="P:cell surface receptor signaling pathway"/>
    <property type="evidence" value="ECO:0007669"/>
    <property type="project" value="InterPro"/>
</dbReference>
<sequence>MLLCTVEAAAEALACPDRCGDVEIQYPFGIGAGCYFDESFEVVCDDSSGSPKAILQRIGQEISSYVTFSSSTPNILVNISVTSLKSSKNAKGINLTGTAFSFPQSENKFLAIGCDNYASNQQNDSISRNSTITDAGEVPLLVYEFIPNGTLFQYIHDQNEDFPITWEMRLRIAIEISGALSYLHSAASIPIYHRDIKSTNILLDDKYRAKVSDFGASSELSVGSL</sequence>